<feature type="compositionally biased region" description="Polar residues" evidence="1">
    <location>
        <begin position="340"/>
        <end position="360"/>
    </location>
</feature>
<dbReference type="PANTHER" id="PTHR21666:SF270">
    <property type="entry name" value="MUREIN HYDROLASE ACTIVATOR ENVC"/>
    <property type="match status" value="1"/>
</dbReference>
<feature type="transmembrane region" description="Helical" evidence="2">
    <location>
        <begin position="306"/>
        <end position="332"/>
    </location>
</feature>
<evidence type="ECO:0000313" key="5">
    <source>
        <dbReference type="Proteomes" id="UP000778578"/>
    </source>
</evidence>
<organism evidence="4 5">
    <name type="scientific">Actinacidiphila acidipaludis</name>
    <dbReference type="NCBI Taxonomy" id="2873382"/>
    <lineage>
        <taxon>Bacteria</taxon>
        <taxon>Bacillati</taxon>
        <taxon>Actinomycetota</taxon>
        <taxon>Actinomycetes</taxon>
        <taxon>Kitasatosporales</taxon>
        <taxon>Streptomycetaceae</taxon>
        <taxon>Actinacidiphila</taxon>
    </lineage>
</organism>
<keyword evidence="5" id="KW-1185">Reference proteome</keyword>
<feature type="region of interest" description="Disordered" evidence="1">
    <location>
        <begin position="340"/>
        <end position="385"/>
    </location>
</feature>
<evidence type="ECO:0000259" key="3">
    <source>
        <dbReference type="Pfam" id="PF01551"/>
    </source>
</evidence>
<dbReference type="Proteomes" id="UP000778578">
    <property type="component" value="Unassembled WGS sequence"/>
</dbReference>
<dbReference type="CDD" id="cd12797">
    <property type="entry name" value="M23_peptidase"/>
    <property type="match status" value="1"/>
</dbReference>
<dbReference type="Gene3D" id="2.70.70.10">
    <property type="entry name" value="Glucose Permease (Domain IIA)"/>
    <property type="match status" value="1"/>
</dbReference>
<dbReference type="EMBL" id="JAINZZ010000031">
    <property type="protein sequence ID" value="MBY8880416.1"/>
    <property type="molecule type" value="Genomic_DNA"/>
</dbReference>
<feature type="region of interest" description="Disordered" evidence="1">
    <location>
        <begin position="270"/>
        <end position="305"/>
    </location>
</feature>
<dbReference type="PANTHER" id="PTHR21666">
    <property type="entry name" value="PEPTIDASE-RELATED"/>
    <property type="match status" value="1"/>
</dbReference>
<sequence length="534" mass="55731">MAVNEGPSSGYSPDYDAYGYDPYSTGSHQTVGTAFGDDTTGTYAIPQQYTPSHDQTQGYGYSFGYDASATQSWDTGGYATHDPYAYGQAQGQAATVTGTGSYGAGSYGTGSYDTSAYETGSYDTGSYETGAFTSFPQAHPTPQQDWDSGAYPTYGYGYGYGYDASGDTGVYEHLAPTATPAAAPAYDTAYGTAYGTGYPAADDRTTAFPAPGAHAAQAASPADAPDPYADDLTADPYAGDAPSGADDRYLADPADPADLADELAYSYGRDEPTARHDYANDEYSADGFADGEPTARSRRRKPAKRSALLTVAVPSVAVMGVAAVGAAAVAGVGMAQSSSTTQADATAKTPTQQLDRQLTGVSRDADDFATRASRSQERLDLKERQAAAKKAAAEAAARKEALRPKFVLPVTQKGLSAYFGQAGVNWMALHTGIDFPVQVGTPVMAVTDGTVRTQWNPSYGNMAIVTAPDGTETWYCHLSSTKIRSGSVKAGTVIAYSGNTGNTTGPHLHLEVRPHGGSPIDPLPWLLAHGLDPR</sequence>
<reference evidence="4 5" key="1">
    <citation type="submission" date="2021-08" db="EMBL/GenBank/DDBJ databases">
        <title>WGS of actinomycetes from Thailand.</title>
        <authorList>
            <person name="Thawai C."/>
        </authorList>
    </citation>
    <scope>NUCLEOTIDE SEQUENCE [LARGE SCALE GENOMIC DNA]</scope>
    <source>
        <strain evidence="4 5">PLK6-54</strain>
    </source>
</reference>
<evidence type="ECO:0000256" key="2">
    <source>
        <dbReference type="SAM" id="Phobius"/>
    </source>
</evidence>
<dbReference type="InterPro" id="IPR016047">
    <property type="entry name" value="M23ase_b-sheet_dom"/>
</dbReference>
<feature type="compositionally biased region" description="Basic and acidic residues" evidence="1">
    <location>
        <begin position="363"/>
        <end position="385"/>
    </location>
</feature>
<gene>
    <name evidence="4" type="ORF">K7862_22655</name>
</gene>
<dbReference type="InterPro" id="IPR011055">
    <property type="entry name" value="Dup_hybrid_motif"/>
</dbReference>
<dbReference type="InterPro" id="IPR050570">
    <property type="entry name" value="Cell_wall_metabolism_enzyme"/>
</dbReference>
<dbReference type="Pfam" id="PF01551">
    <property type="entry name" value="Peptidase_M23"/>
    <property type="match status" value="1"/>
</dbReference>
<keyword evidence="2" id="KW-1133">Transmembrane helix</keyword>
<evidence type="ECO:0000313" key="4">
    <source>
        <dbReference type="EMBL" id="MBY8880416.1"/>
    </source>
</evidence>
<comment type="caution">
    <text evidence="4">The sequence shown here is derived from an EMBL/GenBank/DDBJ whole genome shotgun (WGS) entry which is preliminary data.</text>
</comment>
<evidence type="ECO:0000256" key="1">
    <source>
        <dbReference type="SAM" id="MobiDB-lite"/>
    </source>
</evidence>
<feature type="compositionally biased region" description="Low complexity" evidence="1">
    <location>
        <begin position="207"/>
        <end position="227"/>
    </location>
</feature>
<feature type="domain" description="M23ase beta-sheet core" evidence="3">
    <location>
        <begin position="429"/>
        <end position="522"/>
    </location>
</feature>
<proteinExistence type="predicted"/>
<keyword evidence="2" id="KW-0472">Membrane</keyword>
<protein>
    <submittedName>
        <fullName evidence="4">M23 family metallopeptidase</fullName>
    </submittedName>
</protein>
<name>A0ABS7QBB2_9ACTN</name>
<feature type="compositionally biased region" description="Basic and acidic residues" evidence="1">
    <location>
        <begin position="270"/>
        <end position="279"/>
    </location>
</feature>
<accession>A0ABS7QBB2</accession>
<feature type="region of interest" description="Disordered" evidence="1">
    <location>
        <begin position="205"/>
        <end position="254"/>
    </location>
</feature>
<keyword evidence="2" id="KW-0812">Transmembrane</keyword>
<dbReference type="SUPFAM" id="SSF51261">
    <property type="entry name" value="Duplicated hybrid motif"/>
    <property type="match status" value="1"/>
</dbReference>